<dbReference type="EMBL" id="JAAMFM010000005">
    <property type="protein sequence ID" value="NVM94408.1"/>
    <property type="molecule type" value="Genomic_DNA"/>
</dbReference>
<feature type="active site" description="Proton acceptor" evidence="3">
    <location>
        <position position="138"/>
    </location>
</feature>
<dbReference type="GO" id="GO:0016740">
    <property type="term" value="F:transferase activity"/>
    <property type="evidence" value="ECO:0007669"/>
    <property type="project" value="UniProtKB-KW"/>
</dbReference>
<dbReference type="InterPro" id="IPR020019">
    <property type="entry name" value="AcTrfase_PglD-like"/>
</dbReference>
<evidence type="ECO:0000256" key="4">
    <source>
        <dbReference type="PIRSR" id="PIRSR620019-2"/>
    </source>
</evidence>
<evidence type="ECO:0000259" key="5">
    <source>
        <dbReference type="Pfam" id="PF17836"/>
    </source>
</evidence>
<evidence type="ECO:0000313" key="6">
    <source>
        <dbReference type="EMBL" id="NVM94408.1"/>
    </source>
</evidence>
<dbReference type="AlphaFoldDB" id="A0A7Y7IFK9"/>
<dbReference type="InterPro" id="IPR001451">
    <property type="entry name" value="Hexapep"/>
</dbReference>
<evidence type="ECO:0000256" key="2">
    <source>
        <dbReference type="ARBA" id="ARBA00022737"/>
    </source>
</evidence>
<dbReference type="RefSeq" id="WP_176634132.1">
    <property type="nucleotide sequence ID" value="NZ_JAAMFM010000005.1"/>
</dbReference>
<name>A0A7Y7IFK9_9MICC</name>
<accession>A0A7Y7IFK9</accession>
<dbReference type="InterPro" id="IPR011004">
    <property type="entry name" value="Trimer_LpxA-like_sf"/>
</dbReference>
<dbReference type="InterPro" id="IPR050179">
    <property type="entry name" value="Trans_hexapeptide_repeat"/>
</dbReference>
<dbReference type="PROSITE" id="PS00101">
    <property type="entry name" value="HEXAPEP_TRANSFERASES"/>
    <property type="match status" value="1"/>
</dbReference>
<feature type="site" description="Increases basicity of active site His" evidence="3">
    <location>
        <position position="139"/>
    </location>
</feature>
<evidence type="ECO:0000256" key="1">
    <source>
        <dbReference type="ARBA" id="ARBA00022679"/>
    </source>
</evidence>
<dbReference type="SUPFAM" id="SSF51161">
    <property type="entry name" value="Trimeric LpxA-like enzymes"/>
    <property type="match status" value="1"/>
</dbReference>
<sequence>MTDLILVAASGLAREVLASVYAGESYTVIGFLDDDPALVGATVDGLRVLGRIDDAGAFPKAKFVVCAGKGVARQAIVNRLAELGVGAERYARVIDRTVVVSDNSTVGLGSILLAQVVLTAGVEIGAHVVAMPKATFTHDNQVADFATVTAGVSLGGGVRVGRGAYIGMNASVRERCTVGAGATIGMGAAVVQDVPDGETWVGIPARPMIPPGPAKRVTIDRKEGD</sequence>
<dbReference type="CDD" id="cd03360">
    <property type="entry name" value="LbH_AT_putative"/>
    <property type="match status" value="1"/>
</dbReference>
<dbReference type="Pfam" id="PF17836">
    <property type="entry name" value="PglD_N"/>
    <property type="match status" value="1"/>
</dbReference>
<dbReference type="Pfam" id="PF00132">
    <property type="entry name" value="Hexapep"/>
    <property type="match status" value="1"/>
</dbReference>
<gene>
    <name evidence="6" type="ORF">G6034_05695</name>
</gene>
<feature type="domain" description="PglD N-terminal" evidence="5">
    <location>
        <begin position="3"/>
        <end position="80"/>
    </location>
</feature>
<dbReference type="PANTHER" id="PTHR43300:SF7">
    <property type="entry name" value="UDP-N-ACETYLBACILLOSAMINE N-ACETYLTRANSFERASE"/>
    <property type="match status" value="1"/>
</dbReference>
<dbReference type="Gene3D" id="3.40.50.20">
    <property type="match status" value="1"/>
</dbReference>
<evidence type="ECO:0000313" key="7">
    <source>
        <dbReference type="Proteomes" id="UP000543556"/>
    </source>
</evidence>
<reference evidence="6 7" key="1">
    <citation type="submission" date="2020-02" db="EMBL/GenBank/DDBJ databases">
        <title>Genome sequence of strain AETb3-4.</title>
        <authorList>
            <person name="Gao J."/>
            <person name="Zhang X."/>
        </authorList>
    </citation>
    <scope>NUCLEOTIDE SEQUENCE [LARGE SCALE GENOMIC DNA]</scope>
    <source>
        <strain evidence="6 7">AETb3-4</strain>
    </source>
</reference>
<feature type="binding site" evidence="4">
    <location>
        <position position="68"/>
    </location>
    <ligand>
        <name>substrate</name>
    </ligand>
</feature>
<comment type="caution">
    <text evidence="6">The sequence shown here is derived from an EMBL/GenBank/DDBJ whole genome shotgun (WGS) entry which is preliminary data.</text>
</comment>
<dbReference type="NCBIfam" id="TIGR03570">
    <property type="entry name" value="NeuD_NnaD"/>
    <property type="match status" value="1"/>
</dbReference>
<keyword evidence="2" id="KW-0677">Repeat</keyword>
<evidence type="ECO:0000256" key="3">
    <source>
        <dbReference type="PIRSR" id="PIRSR620019-1"/>
    </source>
</evidence>
<keyword evidence="1 6" id="KW-0808">Transferase</keyword>
<protein>
    <submittedName>
        <fullName evidence="6">Acetyltransferase</fullName>
    </submittedName>
</protein>
<proteinExistence type="predicted"/>
<organism evidence="6 7">
    <name type="scientific">Arthrobacter wenxiniae</name>
    <dbReference type="NCBI Taxonomy" id="2713570"/>
    <lineage>
        <taxon>Bacteria</taxon>
        <taxon>Bacillati</taxon>
        <taxon>Actinomycetota</taxon>
        <taxon>Actinomycetes</taxon>
        <taxon>Micrococcales</taxon>
        <taxon>Micrococcaceae</taxon>
        <taxon>Arthrobacter</taxon>
    </lineage>
</organism>
<dbReference type="Proteomes" id="UP000543556">
    <property type="component" value="Unassembled WGS sequence"/>
</dbReference>
<dbReference type="InterPro" id="IPR041561">
    <property type="entry name" value="PglD_N"/>
</dbReference>
<dbReference type="PANTHER" id="PTHR43300">
    <property type="entry name" value="ACETYLTRANSFERASE"/>
    <property type="match status" value="1"/>
</dbReference>
<dbReference type="Gene3D" id="2.160.10.10">
    <property type="entry name" value="Hexapeptide repeat proteins"/>
    <property type="match status" value="1"/>
</dbReference>
<dbReference type="InterPro" id="IPR018357">
    <property type="entry name" value="Hexapep_transf_CS"/>
</dbReference>
<keyword evidence="7" id="KW-1185">Reference proteome</keyword>